<evidence type="ECO:0000256" key="2">
    <source>
        <dbReference type="ARBA" id="ARBA00011353"/>
    </source>
</evidence>
<evidence type="ECO:0000256" key="6">
    <source>
        <dbReference type="ARBA" id="ARBA00022695"/>
    </source>
</evidence>
<dbReference type="Pfam" id="PF00385">
    <property type="entry name" value="Chromo"/>
    <property type="match status" value="1"/>
</dbReference>
<dbReference type="Gene3D" id="2.40.50.40">
    <property type="match status" value="1"/>
</dbReference>
<dbReference type="Gene3D" id="3.30.420.10">
    <property type="entry name" value="Ribonuclease H-like superfamily/Ribonuclease H"/>
    <property type="match status" value="1"/>
</dbReference>
<name>A0A1C1CZW3_9EURO</name>
<dbReference type="SUPFAM" id="SSF53098">
    <property type="entry name" value="Ribonuclease H-like"/>
    <property type="match status" value="1"/>
</dbReference>
<dbReference type="Pfam" id="PF24626">
    <property type="entry name" value="SH3_Tf2-1"/>
    <property type="match status" value="1"/>
</dbReference>
<dbReference type="InterPro" id="IPR016197">
    <property type="entry name" value="Chromo-like_dom_sf"/>
</dbReference>
<dbReference type="InterPro" id="IPR000953">
    <property type="entry name" value="Chromo/chromo_shadow_dom"/>
</dbReference>
<dbReference type="FunFam" id="3.30.70.270:FF:000020">
    <property type="entry name" value="Transposon Tf2-6 polyprotein-like Protein"/>
    <property type="match status" value="1"/>
</dbReference>
<keyword evidence="10" id="KW-0255">Endonuclease</keyword>
<dbReference type="PANTHER" id="PTHR37984:SF5">
    <property type="entry name" value="PROTEIN NYNRIN-LIKE"/>
    <property type="match status" value="1"/>
</dbReference>
<dbReference type="InterPro" id="IPR056924">
    <property type="entry name" value="SH3_Tf2-1"/>
</dbReference>
<dbReference type="GO" id="GO:0005634">
    <property type="term" value="C:nucleus"/>
    <property type="evidence" value="ECO:0007669"/>
    <property type="project" value="UniProtKB-SubCell"/>
</dbReference>
<keyword evidence="7" id="KW-0540">Nuclease</keyword>
<dbReference type="InterPro" id="IPR043128">
    <property type="entry name" value="Rev_trsase/Diguanyl_cyclase"/>
</dbReference>
<sequence length="1259" mass="143377">MNPSLLSAVAALGLNEQKVAKSRDAKWLSDQALVLQVEISSPTGTRTVRTLLDSGAQMSFISHLLAAELSLPNEQAAVRVRTIGGQPLKIYGTHHADTVVTDELGATKRMNHRYLAAEVVDYDLILGIDWLREVNPDIDWSTLTWRLRDAGEPQVAMVSFKRLMKEAKNATVGMLWVQPVSPDQEATVGVTLAGLMQEPELPPQFQKFASVFEDPSEDPFDVGTKTRHSIPLEEGKTAPYGPIYPLSAKELRVLREYIESAMAKGWIQPSESPAGAPILFVPKPDGSLRLCVDYRGLNRVTKKNRYPLPLIPEILDRLVGAKVYTKLDLRDAYHRIRIAEEDRWKTAFRTRYGHFEYLVMPFGLTNAPASFQAYINEALRGLLDEICVAFMDDILIFSPDKDAHEKHVNLVLERLKEYGLYVKLSKCKFFTDEVDFLGFRVGTAGVSMDPSRISAIQEWPVPKSFREIQVFLGFANFYRGFIWRYSAVVAPITDLLKGMKAGKKTGPFMWTAEADAAFRELKDCFSRGPMLAHFDPDRQSRIEADASGGATGGVLTQAYESQGGRTVWRPVAFRSRKMSPTERNYTTGDSEMLAIVEAFKEWRHYLESPAKTTIVLTDHAALQSFMTDKVLNRRQMRWAELLAAYDFQVIWRRGKDNPADGLSRRPDLMERDEPPQNNALKELLQARMPLEEDAHEGRMRHGSDVFVGVLTRAEARRAEESRRSVYDVVTLPTVEVEERANLSDPERTALRDRRESLAVRLRELQSLDEWCKEGPWKQAPKNHIVSGEFAGTWSIDDDGLVRRERRAYVPYDPATRREILWVNHDDPWQGGHFGEHRTAAVIMRHYWWPHVRRDILEYVKSCDVCQRMKVSRHKPYGKLESLPIPKGPWQDISMDFIVGLPPSLHNGIACDSILVIVDRYSKMVILTPCVNTIDAPGLGQIVLEKVVAKYGAPKSVVSDRGSLFTSTWFGAMCEYLATRRLFSTAFHPQTDGQTERMNQTLEVYLRCYVNYEQSDWAQLLASAEYAMNAAPNATTGKTPFSQVLMFEPDLHLNVEGVALEDAQNESARARAKRLADSLLHASESQDVAERQMAKAAEHYDKKRKEMFFNVGDQVMLSSKNIRMLRASKKLADQNIGPFTVLERIGKNAYRLDLPRKYGRLHHTFHVSLLHAYRRREGEAPPEPVDIDDQEEWEVDRILDVRRRGNKADYYIRWKGFSEAHDSWEPEENMRHARDLIEEFMQRRKGRGGERIVETPHGLA</sequence>
<dbReference type="STRING" id="86049.A0A1C1CZW3"/>
<dbReference type="Gene3D" id="3.10.10.10">
    <property type="entry name" value="HIV Type 1 Reverse Transcriptase, subunit A, domain 1"/>
    <property type="match status" value="1"/>
</dbReference>
<evidence type="ECO:0000259" key="20">
    <source>
        <dbReference type="PROSITE" id="PS50013"/>
    </source>
</evidence>
<feature type="domain" description="Reverse transcriptase" evidence="21">
    <location>
        <begin position="262"/>
        <end position="441"/>
    </location>
</feature>
<reference evidence="24" key="1">
    <citation type="submission" date="2015-07" db="EMBL/GenBank/DDBJ databases">
        <authorList>
            <person name="Teixeira M.M."/>
            <person name="Souza R.C."/>
            <person name="Almeida L.G."/>
            <person name="Vicente V.A."/>
            <person name="de Hoog S."/>
            <person name="Bocca A.L."/>
            <person name="de Almeida S.R."/>
            <person name="Vasconcelos A.T."/>
            <person name="Felipe M.S."/>
        </authorList>
    </citation>
    <scope>NUCLEOTIDE SEQUENCE [LARGE SCALE GENOMIC DNA]</scope>
    <source>
        <strain evidence="24">KSF</strain>
    </source>
</reference>
<dbReference type="PROSITE" id="PS50878">
    <property type="entry name" value="RT_POL"/>
    <property type="match status" value="1"/>
</dbReference>
<evidence type="ECO:0000313" key="24">
    <source>
        <dbReference type="Proteomes" id="UP000094526"/>
    </source>
</evidence>
<keyword evidence="18" id="KW-0233">DNA recombination</keyword>
<dbReference type="GO" id="GO:0004190">
    <property type="term" value="F:aspartic-type endopeptidase activity"/>
    <property type="evidence" value="ECO:0007669"/>
    <property type="project" value="UniProtKB-KW"/>
</dbReference>
<dbReference type="GO" id="GO:0006310">
    <property type="term" value="P:DNA recombination"/>
    <property type="evidence" value="ECO:0007669"/>
    <property type="project" value="UniProtKB-KW"/>
</dbReference>
<dbReference type="CDD" id="cd00024">
    <property type="entry name" value="CD_CSD"/>
    <property type="match status" value="1"/>
</dbReference>
<evidence type="ECO:0000256" key="10">
    <source>
        <dbReference type="ARBA" id="ARBA00022759"/>
    </source>
</evidence>
<dbReference type="GO" id="GO:0046872">
    <property type="term" value="F:metal ion binding"/>
    <property type="evidence" value="ECO:0007669"/>
    <property type="project" value="UniProtKB-KW"/>
</dbReference>
<dbReference type="InterPro" id="IPR050951">
    <property type="entry name" value="Retrovirus_Pol_polyprotein"/>
</dbReference>
<evidence type="ECO:0000259" key="21">
    <source>
        <dbReference type="PROSITE" id="PS50878"/>
    </source>
</evidence>
<evidence type="ECO:0000313" key="23">
    <source>
        <dbReference type="EMBL" id="OCT54094.1"/>
    </source>
</evidence>
<keyword evidence="16" id="KW-0239">DNA-directed DNA polymerase</keyword>
<keyword evidence="17" id="KW-0238">DNA-binding</keyword>
<dbReference type="Gene3D" id="2.40.70.10">
    <property type="entry name" value="Acid Proteases"/>
    <property type="match status" value="1"/>
</dbReference>
<organism evidence="23 24">
    <name type="scientific">Cladophialophora carrionii</name>
    <dbReference type="NCBI Taxonomy" id="86049"/>
    <lineage>
        <taxon>Eukaryota</taxon>
        <taxon>Fungi</taxon>
        <taxon>Dikarya</taxon>
        <taxon>Ascomycota</taxon>
        <taxon>Pezizomycotina</taxon>
        <taxon>Eurotiomycetes</taxon>
        <taxon>Chaetothyriomycetidae</taxon>
        <taxon>Chaetothyriales</taxon>
        <taxon>Herpotrichiellaceae</taxon>
        <taxon>Cladophialophora</taxon>
    </lineage>
</organism>
<dbReference type="GO" id="GO:0003964">
    <property type="term" value="F:RNA-directed DNA polymerase activity"/>
    <property type="evidence" value="ECO:0007669"/>
    <property type="project" value="UniProtKB-KW"/>
</dbReference>
<keyword evidence="24" id="KW-1185">Reference proteome</keyword>
<keyword evidence="15" id="KW-0695">RNA-directed DNA polymerase</keyword>
<dbReference type="Pfam" id="PF17921">
    <property type="entry name" value="Integrase_H2C2"/>
    <property type="match status" value="1"/>
</dbReference>
<evidence type="ECO:0000256" key="1">
    <source>
        <dbReference type="ARBA" id="ARBA00004123"/>
    </source>
</evidence>
<proteinExistence type="predicted"/>
<keyword evidence="9" id="KW-0064">Aspartyl protease</keyword>
<evidence type="ECO:0000256" key="18">
    <source>
        <dbReference type="ARBA" id="ARBA00023172"/>
    </source>
</evidence>
<dbReference type="OrthoDB" id="4504104at2759"/>
<dbReference type="InterPro" id="IPR041588">
    <property type="entry name" value="Integrase_H2C2"/>
</dbReference>
<dbReference type="InterPro" id="IPR001584">
    <property type="entry name" value="Integrase_cat-core"/>
</dbReference>
<dbReference type="CDD" id="cd01647">
    <property type="entry name" value="RT_LTR"/>
    <property type="match status" value="1"/>
</dbReference>
<evidence type="ECO:0000256" key="5">
    <source>
        <dbReference type="ARBA" id="ARBA00022679"/>
    </source>
</evidence>
<keyword evidence="8" id="KW-0479">Metal-binding</keyword>
<keyword evidence="5" id="KW-0808">Transferase</keyword>
<evidence type="ECO:0000256" key="8">
    <source>
        <dbReference type="ARBA" id="ARBA00022723"/>
    </source>
</evidence>
<evidence type="ECO:0000256" key="11">
    <source>
        <dbReference type="ARBA" id="ARBA00022801"/>
    </source>
</evidence>
<dbReference type="InterPro" id="IPR023779">
    <property type="entry name" value="Chromodomain_CS"/>
</dbReference>
<dbReference type="GO" id="GO:0004519">
    <property type="term" value="F:endonuclease activity"/>
    <property type="evidence" value="ECO:0007669"/>
    <property type="project" value="UniProtKB-KW"/>
</dbReference>
<evidence type="ECO:0000256" key="4">
    <source>
        <dbReference type="ARBA" id="ARBA00022670"/>
    </source>
</evidence>
<evidence type="ECO:0000256" key="9">
    <source>
        <dbReference type="ARBA" id="ARBA00022750"/>
    </source>
</evidence>
<dbReference type="CDD" id="cd09274">
    <property type="entry name" value="RNase_HI_RT_Ty3"/>
    <property type="match status" value="1"/>
</dbReference>
<feature type="domain" description="Integrase catalytic" evidence="22">
    <location>
        <begin position="884"/>
        <end position="1047"/>
    </location>
</feature>
<evidence type="ECO:0000256" key="7">
    <source>
        <dbReference type="ARBA" id="ARBA00022722"/>
    </source>
</evidence>
<dbReference type="PROSITE" id="PS50994">
    <property type="entry name" value="INTEGRASE"/>
    <property type="match status" value="1"/>
</dbReference>
<keyword evidence="13" id="KW-0694">RNA-binding</keyword>
<dbReference type="Gene3D" id="1.10.340.70">
    <property type="match status" value="1"/>
</dbReference>
<dbReference type="Pfam" id="PF13650">
    <property type="entry name" value="Asp_protease_2"/>
    <property type="match status" value="1"/>
</dbReference>
<evidence type="ECO:0000256" key="16">
    <source>
        <dbReference type="ARBA" id="ARBA00022932"/>
    </source>
</evidence>
<evidence type="ECO:0000259" key="22">
    <source>
        <dbReference type="PROSITE" id="PS50994"/>
    </source>
</evidence>
<dbReference type="EC" id="2.7.7.49" evidence="3"/>
<dbReference type="SUPFAM" id="SSF54160">
    <property type="entry name" value="Chromo domain-like"/>
    <property type="match status" value="1"/>
</dbReference>
<accession>A0A1C1CZW3</accession>
<dbReference type="PROSITE" id="PS50013">
    <property type="entry name" value="CHROMO_2"/>
    <property type="match status" value="1"/>
</dbReference>
<dbReference type="InterPro" id="IPR000477">
    <property type="entry name" value="RT_dom"/>
</dbReference>
<dbReference type="SUPFAM" id="SSF56672">
    <property type="entry name" value="DNA/RNA polymerases"/>
    <property type="match status" value="1"/>
</dbReference>
<dbReference type="AlphaFoldDB" id="A0A1C1CZW3"/>
<dbReference type="InterPro" id="IPR023780">
    <property type="entry name" value="Chromo_domain"/>
</dbReference>
<keyword evidence="6" id="KW-0548">Nucleotidyltransferase</keyword>
<comment type="subunit">
    <text evidence="2">Component of the NuA4 histone acetyltransferase complex.</text>
</comment>
<dbReference type="InterPro" id="IPR043502">
    <property type="entry name" value="DNA/RNA_pol_sf"/>
</dbReference>
<gene>
    <name evidence="23" type="ORF">CLCR_00001</name>
</gene>
<keyword evidence="12" id="KW-0460">Magnesium</keyword>
<dbReference type="EMBL" id="LGRB01000007">
    <property type="protein sequence ID" value="OCT54094.1"/>
    <property type="molecule type" value="Genomic_DNA"/>
</dbReference>
<dbReference type="PROSITE" id="PS00598">
    <property type="entry name" value="CHROMO_1"/>
    <property type="match status" value="1"/>
</dbReference>
<evidence type="ECO:0000256" key="15">
    <source>
        <dbReference type="ARBA" id="ARBA00022918"/>
    </source>
</evidence>
<evidence type="ECO:0000256" key="17">
    <source>
        <dbReference type="ARBA" id="ARBA00023125"/>
    </source>
</evidence>
<dbReference type="GO" id="GO:0003677">
    <property type="term" value="F:DNA binding"/>
    <property type="evidence" value="ECO:0007669"/>
    <property type="project" value="UniProtKB-KW"/>
</dbReference>
<evidence type="ECO:0000256" key="14">
    <source>
        <dbReference type="ARBA" id="ARBA00022908"/>
    </source>
</evidence>
<dbReference type="GO" id="GO:0006508">
    <property type="term" value="P:proteolysis"/>
    <property type="evidence" value="ECO:0007669"/>
    <property type="project" value="UniProtKB-KW"/>
</dbReference>
<dbReference type="GO" id="GO:0015074">
    <property type="term" value="P:DNA integration"/>
    <property type="evidence" value="ECO:0007669"/>
    <property type="project" value="UniProtKB-KW"/>
</dbReference>
<dbReference type="SMART" id="SM00298">
    <property type="entry name" value="CHROMO"/>
    <property type="match status" value="1"/>
</dbReference>
<protein>
    <recommendedName>
        <fullName evidence="3">RNA-directed DNA polymerase</fullName>
        <ecNumber evidence="3">2.7.7.49</ecNumber>
    </recommendedName>
</protein>
<comment type="caution">
    <text evidence="23">The sequence shown here is derived from an EMBL/GenBank/DDBJ whole genome shotgun (WGS) entry which is preliminary data.</text>
</comment>
<dbReference type="SUPFAM" id="SSF50630">
    <property type="entry name" value="Acid proteases"/>
    <property type="match status" value="1"/>
</dbReference>
<dbReference type="InterPro" id="IPR012337">
    <property type="entry name" value="RNaseH-like_sf"/>
</dbReference>
<comment type="subcellular location">
    <subcellularLocation>
        <location evidence="1">Nucleus</location>
    </subcellularLocation>
</comment>
<dbReference type="Pfam" id="PF00078">
    <property type="entry name" value="RVT_1"/>
    <property type="match status" value="1"/>
</dbReference>
<dbReference type="GO" id="GO:0003887">
    <property type="term" value="F:DNA-directed DNA polymerase activity"/>
    <property type="evidence" value="ECO:0007669"/>
    <property type="project" value="UniProtKB-KW"/>
</dbReference>
<dbReference type="Pfam" id="PF17917">
    <property type="entry name" value="RT_RNaseH"/>
    <property type="match status" value="1"/>
</dbReference>
<dbReference type="PANTHER" id="PTHR37984">
    <property type="entry name" value="PROTEIN CBG26694"/>
    <property type="match status" value="1"/>
</dbReference>
<dbReference type="VEuPathDB" id="FungiDB:CLCR_00001"/>
<dbReference type="InterPro" id="IPR041373">
    <property type="entry name" value="RT_RNaseH"/>
</dbReference>
<evidence type="ECO:0000256" key="3">
    <source>
        <dbReference type="ARBA" id="ARBA00012493"/>
    </source>
</evidence>
<dbReference type="GO" id="GO:0006338">
    <property type="term" value="P:chromatin remodeling"/>
    <property type="evidence" value="ECO:0007669"/>
    <property type="project" value="UniProtKB-ARBA"/>
</dbReference>
<dbReference type="InterPro" id="IPR036397">
    <property type="entry name" value="RNaseH_sf"/>
</dbReference>
<keyword evidence="4" id="KW-0645">Protease</keyword>
<feature type="domain" description="Chromo" evidence="20">
    <location>
        <begin position="1192"/>
        <end position="1251"/>
    </location>
</feature>
<keyword evidence="14" id="KW-0229">DNA integration</keyword>
<dbReference type="Gene3D" id="3.30.70.270">
    <property type="match status" value="2"/>
</dbReference>
<evidence type="ECO:0000256" key="19">
    <source>
        <dbReference type="ARBA" id="ARBA00023242"/>
    </source>
</evidence>
<dbReference type="InterPro" id="IPR021109">
    <property type="entry name" value="Peptidase_aspartic_dom_sf"/>
</dbReference>
<dbReference type="CDD" id="cd00303">
    <property type="entry name" value="retropepsin_like"/>
    <property type="match status" value="1"/>
</dbReference>
<evidence type="ECO:0000256" key="12">
    <source>
        <dbReference type="ARBA" id="ARBA00022842"/>
    </source>
</evidence>
<dbReference type="Proteomes" id="UP000094526">
    <property type="component" value="Unassembled WGS sequence"/>
</dbReference>
<dbReference type="GO" id="GO:0003723">
    <property type="term" value="F:RNA binding"/>
    <property type="evidence" value="ECO:0007669"/>
    <property type="project" value="UniProtKB-KW"/>
</dbReference>
<evidence type="ECO:0000256" key="13">
    <source>
        <dbReference type="ARBA" id="ARBA00022884"/>
    </source>
</evidence>
<keyword evidence="11" id="KW-0378">Hydrolase</keyword>
<keyword evidence="19" id="KW-0539">Nucleus</keyword>